<organism evidence="1 2">
    <name type="scientific">Fontibacillus solani</name>
    <dbReference type="NCBI Taxonomy" id="1572857"/>
    <lineage>
        <taxon>Bacteria</taxon>
        <taxon>Bacillati</taxon>
        <taxon>Bacillota</taxon>
        <taxon>Bacilli</taxon>
        <taxon>Bacillales</taxon>
        <taxon>Paenibacillaceae</taxon>
        <taxon>Fontibacillus</taxon>
    </lineage>
</organism>
<proteinExistence type="predicted"/>
<keyword evidence="2" id="KW-1185">Reference proteome</keyword>
<dbReference type="RefSeq" id="WP_182540202.1">
    <property type="nucleotide sequence ID" value="NZ_JACJIP010000055.1"/>
</dbReference>
<accession>A0A7W3XUE3</accession>
<gene>
    <name evidence="1" type="ORF">FHR92_005068</name>
</gene>
<evidence type="ECO:0000313" key="1">
    <source>
        <dbReference type="EMBL" id="MBA9088551.1"/>
    </source>
</evidence>
<dbReference type="EMBL" id="JACJIP010000055">
    <property type="protein sequence ID" value="MBA9088551.1"/>
    <property type="molecule type" value="Genomic_DNA"/>
</dbReference>
<dbReference type="InterPro" id="IPR029058">
    <property type="entry name" value="AB_hydrolase_fold"/>
</dbReference>
<dbReference type="AlphaFoldDB" id="A0A7W3XUE3"/>
<dbReference type="SUPFAM" id="SSF53474">
    <property type="entry name" value="alpha/beta-Hydrolases"/>
    <property type="match status" value="1"/>
</dbReference>
<protein>
    <submittedName>
        <fullName evidence="1">Pimeloyl-ACP methyl ester carboxylesterase</fullName>
    </submittedName>
</protein>
<reference evidence="1 2" key="1">
    <citation type="submission" date="2020-08" db="EMBL/GenBank/DDBJ databases">
        <title>Genomic Encyclopedia of Type Strains, Phase III (KMG-III): the genomes of soil and plant-associated and newly described type strains.</title>
        <authorList>
            <person name="Whitman W."/>
        </authorList>
    </citation>
    <scope>NUCLEOTIDE SEQUENCE [LARGE SCALE GENOMIC DNA]</scope>
    <source>
        <strain evidence="1 2">CECT 8693</strain>
    </source>
</reference>
<sequence>MTRDRTKVIILKDKRHLSYAEYGASDGLPLFVFHGSPGSRLLFEIEDDVAIDLNLRMISVDRPGYGLSDRQKN</sequence>
<comment type="caution">
    <text evidence="1">The sequence shown here is derived from an EMBL/GenBank/DDBJ whole genome shotgun (WGS) entry which is preliminary data.</text>
</comment>
<dbReference type="Proteomes" id="UP000567067">
    <property type="component" value="Unassembled WGS sequence"/>
</dbReference>
<evidence type="ECO:0000313" key="2">
    <source>
        <dbReference type="Proteomes" id="UP000567067"/>
    </source>
</evidence>
<name>A0A7W3XUE3_9BACL</name>
<dbReference type="Gene3D" id="3.40.50.1820">
    <property type="entry name" value="alpha/beta hydrolase"/>
    <property type="match status" value="1"/>
</dbReference>